<dbReference type="GO" id="GO:0005654">
    <property type="term" value="C:nucleoplasm"/>
    <property type="evidence" value="ECO:0007669"/>
    <property type="project" value="TreeGrafter"/>
</dbReference>
<dbReference type="InterPro" id="IPR046432">
    <property type="entry name" value="TASOR"/>
</dbReference>
<dbReference type="OrthoDB" id="5960959at2759"/>
<dbReference type="GO" id="GO:0097355">
    <property type="term" value="P:protein localization to heterochromatin"/>
    <property type="evidence" value="ECO:0007669"/>
    <property type="project" value="TreeGrafter"/>
</dbReference>
<feature type="region of interest" description="Disordered" evidence="2">
    <location>
        <begin position="1704"/>
        <end position="1756"/>
    </location>
</feature>
<evidence type="ECO:0000256" key="2">
    <source>
        <dbReference type="SAM" id="MobiDB-lite"/>
    </source>
</evidence>
<feature type="region of interest" description="Disordered" evidence="2">
    <location>
        <begin position="667"/>
        <end position="696"/>
    </location>
</feature>
<evidence type="ECO:0000259" key="3">
    <source>
        <dbReference type="Pfam" id="PF12509"/>
    </source>
</evidence>
<feature type="region of interest" description="Disordered" evidence="2">
    <location>
        <begin position="1828"/>
        <end position="1850"/>
    </location>
</feature>
<dbReference type="PANTHER" id="PTHR16207:SF1">
    <property type="entry name" value="PROTEIN TASOR"/>
    <property type="match status" value="1"/>
</dbReference>
<reference evidence="7" key="2">
    <citation type="submission" date="2025-08" db="UniProtKB">
        <authorList>
            <consortium name="RefSeq"/>
        </authorList>
    </citation>
    <scope>IDENTIFICATION</scope>
    <source>
        <tissue evidence="7">Blood</tissue>
    </source>
</reference>
<evidence type="ECO:0000313" key="7">
    <source>
        <dbReference type="RefSeq" id="XP_053542138.1"/>
    </source>
</evidence>
<dbReference type="GO" id="GO:0003682">
    <property type="term" value="F:chromatin binding"/>
    <property type="evidence" value="ECO:0007669"/>
    <property type="project" value="TreeGrafter"/>
</dbReference>
<feature type="domain" description="TASOR alpha/beta" evidence="4">
    <location>
        <begin position="1134"/>
        <end position="1228"/>
    </location>
</feature>
<dbReference type="PANTHER" id="PTHR16207">
    <property type="entry name" value="SET DOMAIN-CONTAINING PROTEIN"/>
    <property type="match status" value="1"/>
</dbReference>
<reference evidence="6" key="1">
    <citation type="journal article" date="2016" name="Nat. Commun.">
        <title>The channel catfish genome sequence provides insights into the evolution of scale formation in teleosts.</title>
        <authorList>
            <person name="Liu Z."/>
            <person name="Liu S."/>
            <person name="Yao J."/>
            <person name="Bao L."/>
            <person name="Zhang J."/>
            <person name="Li Y."/>
            <person name="Jiang C."/>
            <person name="Sun L."/>
            <person name="Wang R."/>
            <person name="Zhang Y."/>
            <person name="Zhou T."/>
            <person name="Zeng Q."/>
            <person name="Fu Q."/>
            <person name="Gao S."/>
            <person name="Li N."/>
            <person name="Koren S."/>
            <person name="Jiang Y."/>
            <person name="Zimin A."/>
            <person name="Xu P."/>
            <person name="Phillippy A.M."/>
            <person name="Geng X."/>
            <person name="Song L."/>
            <person name="Sun F."/>
            <person name="Li C."/>
            <person name="Wang X."/>
            <person name="Chen A."/>
            <person name="Jin Y."/>
            <person name="Yuan Z."/>
            <person name="Yang Y."/>
            <person name="Tan S."/>
            <person name="Peatman E."/>
            <person name="Lu J."/>
            <person name="Qin Z."/>
            <person name="Dunham R."/>
            <person name="Li Z."/>
            <person name="Sonstegard T."/>
            <person name="Feng J."/>
            <person name="Danzmann R.G."/>
            <person name="Schroeder S."/>
            <person name="Scheffler B."/>
            <person name="Duke M.V."/>
            <person name="Ballard L."/>
            <person name="Kucuktas H."/>
            <person name="Kaltenboeck L."/>
            <person name="Liu H."/>
            <person name="Armbruster J."/>
            <person name="Xie Y."/>
            <person name="Kirby M.L."/>
            <person name="Tian Y."/>
            <person name="Flanagan M.E."/>
            <person name="Mu W."/>
            <person name="Waldbieser G.C."/>
        </authorList>
    </citation>
    <scope>NUCLEOTIDE SEQUENCE [LARGE SCALE GENOMIC DNA]</scope>
    <source>
        <strain evidence="6">SDA103</strain>
    </source>
</reference>
<dbReference type="InterPro" id="IPR056242">
    <property type="entry name" value="PIN_TASOR"/>
</dbReference>
<feature type="region of interest" description="Disordered" evidence="2">
    <location>
        <begin position="998"/>
        <end position="1086"/>
    </location>
</feature>
<feature type="region of interest" description="Disordered" evidence="2">
    <location>
        <begin position="611"/>
        <end position="648"/>
    </location>
</feature>
<feature type="compositionally biased region" description="Polar residues" evidence="2">
    <location>
        <begin position="1704"/>
        <end position="1749"/>
    </location>
</feature>
<gene>
    <name evidence="7" type="primary">tasorb</name>
</gene>
<feature type="compositionally biased region" description="Pro residues" evidence="2">
    <location>
        <begin position="1042"/>
        <end position="1057"/>
    </location>
</feature>
<feature type="domain" description="TASOR PIN" evidence="5">
    <location>
        <begin position="1232"/>
        <end position="1369"/>
    </location>
</feature>
<feature type="compositionally biased region" description="Low complexity" evidence="2">
    <location>
        <begin position="1030"/>
        <end position="1041"/>
    </location>
</feature>
<dbReference type="InterPro" id="IPR056243">
    <property type="entry name" value="TASOR_ab_dom"/>
</dbReference>
<evidence type="ECO:0000259" key="4">
    <source>
        <dbReference type="Pfam" id="PF23314"/>
    </source>
</evidence>
<dbReference type="Proteomes" id="UP000221080">
    <property type="component" value="Chromosome 15"/>
</dbReference>
<protein>
    <submittedName>
        <fullName evidence="7">Protein TASOR isoform X1</fullName>
    </submittedName>
</protein>
<keyword evidence="6" id="KW-1185">Reference proteome</keyword>
<feature type="domain" description="TASOR pseudo-PARP" evidence="3">
    <location>
        <begin position="158"/>
        <end position="302"/>
    </location>
</feature>
<feature type="compositionally biased region" description="Polar residues" evidence="2">
    <location>
        <begin position="26"/>
        <end position="45"/>
    </location>
</feature>
<feature type="compositionally biased region" description="Polar residues" evidence="2">
    <location>
        <begin position="1551"/>
        <end position="1568"/>
    </location>
</feature>
<dbReference type="GO" id="GO:0000792">
    <property type="term" value="C:heterochromatin"/>
    <property type="evidence" value="ECO:0007669"/>
    <property type="project" value="TreeGrafter"/>
</dbReference>
<evidence type="ECO:0000259" key="5">
    <source>
        <dbReference type="Pfam" id="PF24630"/>
    </source>
</evidence>
<evidence type="ECO:0000256" key="1">
    <source>
        <dbReference type="ARBA" id="ARBA00008058"/>
    </source>
</evidence>
<feature type="region of interest" description="Disordered" evidence="2">
    <location>
        <begin position="1551"/>
        <end position="1634"/>
    </location>
</feature>
<evidence type="ECO:0000313" key="6">
    <source>
        <dbReference type="Proteomes" id="UP000221080"/>
    </source>
</evidence>
<dbReference type="Pfam" id="PF24630">
    <property type="entry name" value="PIN_TASOR"/>
    <property type="match status" value="1"/>
</dbReference>
<dbReference type="InterPro" id="IPR022188">
    <property type="entry name" value="TASOR_DUF3715"/>
</dbReference>
<proteinExistence type="inferred from homology"/>
<dbReference type="Pfam" id="PF12509">
    <property type="entry name" value="DUF3715"/>
    <property type="match status" value="1"/>
</dbReference>
<feature type="compositionally biased region" description="Polar residues" evidence="2">
    <location>
        <begin position="1590"/>
        <end position="1605"/>
    </location>
</feature>
<feature type="region of interest" description="Disordered" evidence="2">
    <location>
        <begin position="16"/>
        <end position="57"/>
    </location>
</feature>
<comment type="similarity">
    <text evidence="1">Belongs to the TASOR family.</text>
</comment>
<name>A0A9F7RT89_ICTPU</name>
<sequence>MACNLNEDRKYERDGIKTSGLCLDGSESQEQLSASTTTTSKQNGDQAGCEDEQMSEQDACERRKSGLSDLKNCSTSPSALHRSAEEWSRKTFQIPRKIKERKGLRQQLVPESWEFEELYKLLSSSYLDASSRGAFTYTKACLIHNELLDKEYVEKKRELKQAGRTDAELTDSYAFLLPDAKKTRWICEKGLSVGHARINNLGNPIKGVYLSKYSDLLQMNPFEAGASGDIIIFKVMKGRLKSIFENMPKSNLEPTPKFDCHVHKNASKVTSLLSYRAFELTQQYFYEFAFEELRSRPRHVCPYAVVSFQYKGKESATAARRLSSGVYEGHRAGWRRYTVWSGSLVNRGEELYHVCIRSPNLPFLPLKLPDKIDISMAMHLDQVKRKIPSTLLSWDAYNGTQEAMKCGMYCSLFDVMSKTKQGNCLSGLLHKLEKEKMVLVKPLAEKGFLLLLSSSHMHSSKEKRGRSDRGLQALFVFQESRITGRLMSKHTGLHVDSLVPLEPKDQNTEHLETLAPALHYSFYKLRSNPPKDLASAVKHQAMDYLSLREQGSGRLFSLPEYRSSLDERPGPFPPPRPKSLDSVLNTYVYAPAKFQLAITCLQQDVEDSGPAMVDEYSPVSDWSGSGSTRTGLTQSNGGGGAQKPQGEYDKEKMEKLLKLIQLHKRGLGKEDGGVRERSEDWEPSGQKRRPEDDISAGASKYLKTEVVSNGELGRVPQGETSMSLSAVMDNMGVCDTDLREQVSHNTPIQDTQTLLKIFINALKKVSQSSATSASATTTHLLLPTQVQESLVPEQPCEPAEPTTPYEQNLQAGHTEDEQVSLDYLEDQTACSIGSMDLCSPSSSFEQQVPLPAEASHNRLERRTIPAVPVTESEAGTSGISVKDRSVPAEGQTLDSILDQEFQCLCTGVQELMEREQIFYVSQPALPWHEAVPSVLESTFSPYVSKYISPLPVQGYISMLCEKMNHMISSTAAPPLYPVAPNDVVEPALAPPPLPVAPLSAAPTTPPTVTPAAVLPSKQSASKAKPQESLPKAASKPQTPASAPTPTPTPIPIPPPAAPKKQPSPTRKSHPGKKTDTKVPNVADSPTCMPTVSAGLPLIPEVPPEPAQSGAPGSDVIGQLKPDVLCTLVEIMQMNAVRFYIQRGDEEENELCTEIKGYLENLGNIECNPLKYLENNCQQKFMVIIQNEDIASHVHKIPALVSLKKLSTVYFAGVDNLDDVKNRTYNELFMSGGLIVSDELILNPDFITLERLQAFLKFLEEQSMPWKWKVHCKTQKKLKELSRSNSGALDLLNLLTTYQKKHLVEFLPYHECDAPSRQAPDLDCLVKLQAQHTQLRHVIFLTDKSFDVTKFSSNGIITTSLNDIMRDFESLICRTQAEDSLPIVPAPVSCYHCLSSPAEPDSCMDEEDMSLDSDEDATMQAEDRAVEKQATLPLQPVSEDILPPLSDPHKTVPLSSCSVDYNVLKAAISQYKATKQAGTSMPGGEDNLVGFGVNPHQSYLYPNSAQWSPYSGSPGYHMSSTYSSPACSTLQGQEYSQVSSMSVTPASTVPLSQTANQANPNSSCVNPPANTAPPGLSQTSCREDIVPDGLSCSQPLPQAQTQSLDDSQPFLPGSQDTQTKAMEPPVLASSSSSSIPCTMPSYPDGPVFPGPIPTPPVPPMYNWAPPTRAQNSYASGGNTAPFGKNEGAASTEGLCIGPGEGLTLNNKVDGSTSGTPPSSLQYQDGGTEKSNTSGSVMPCSQGSRTSVDSCTESHRGGMTHARGMTHVRGMSGGGMPCNPRGLLPRPGVTMRPACRGGPHGPIPHSGNRMFGPRGPIPGLMDIRRGGFRGRGMPPMPMRSRPGRGSMWGGTHCNRGYGPPKDYYSDYTY</sequence>
<dbReference type="CTD" id="566775"/>
<feature type="compositionally biased region" description="Polar residues" evidence="2">
    <location>
        <begin position="620"/>
        <end position="635"/>
    </location>
</feature>
<organism evidence="6 7">
    <name type="scientific">Ictalurus punctatus</name>
    <name type="common">Channel catfish</name>
    <name type="synonym">Silurus punctatus</name>
    <dbReference type="NCBI Taxonomy" id="7998"/>
    <lineage>
        <taxon>Eukaryota</taxon>
        <taxon>Metazoa</taxon>
        <taxon>Chordata</taxon>
        <taxon>Craniata</taxon>
        <taxon>Vertebrata</taxon>
        <taxon>Euteleostomi</taxon>
        <taxon>Actinopterygii</taxon>
        <taxon>Neopterygii</taxon>
        <taxon>Teleostei</taxon>
        <taxon>Ostariophysi</taxon>
        <taxon>Siluriformes</taxon>
        <taxon>Ictaluridae</taxon>
        <taxon>Ictalurus</taxon>
    </lineage>
</organism>
<feature type="compositionally biased region" description="Basic and acidic residues" evidence="2">
    <location>
        <begin position="667"/>
        <end position="680"/>
    </location>
</feature>
<dbReference type="Pfam" id="PF23314">
    <property type="entry name" value="TASOR_alpha-beta"/>
    <property type="match status" value="1"/>
</dbReference>
<dbReference type="RefSeq" id="XP_053542138.1">
    <property type="nucleotide sequence ID" value="XM_053686163.1"/>
</dbReference>
<dbReference type="GeneID" id="108276144"/>
<dbReference type="CDD" id="cd22569">
    <property type="entry name" value="TASOR_PBD"/>
    <property type="match status" value="1"/>
</dbReference>
<dbReference type="GO" id="GO:0045814">
    <property type="term" value="P:negative regulation of gene expression, epigenetic"/>
    <property type="evidence" value="ECO:0007669"/>
    <property type="project" value="InterPro"/>
</dbReference>
<accession>A0A9F7RT89</accession>